<evidence type="ECO:0000313" key="2">
    <source>
        <dbReference type="Proteomes" id="UP001164250"/>
    </source>
</evidence>
<dbReference type="EMBL" id="CM047908">
    <property type="protein sequence ID" value="KAJ0082945.1"/>
    <property type="molecule type" value="Genomic_DNA"/>
</dbReference>
<keyword evidence="2" id="KW-1185">Reference proteome</keyword>
<dbReference type="Proteomes" id="UP001164250">
    <property type="component" value="Chromosome 12"/>
</dbReference>
<gene>
    <name evidence="1" type="ORF">Patl1_11656</name>
</gene>
<sequence>MELSYLFLYLVLILLILAGGICLFKRDQENLPPGSLGWPYIGETIEFLKAENFVYDRMKQHSPDIFKTKILGEETAVICGPNGNKFLFSNYHNIFTAFRPHSMQKLFRSYNNHAATPVNITRDAEVQVMRAPGFLKPEALVGYVGKMDSITQQQMRIYWEGKDEVKALSLAKTLTLTLACNFFLGTEDPEHVARVNRSFYDITLGMHSIPVNFPGTKFYKASKAAAAVRKELRAVIGEKKAAMASGEQMVDILSHMIVATDGSGYVGERPDIYHKVLAGVYFSFCVFWGFASLVGPVTQQT</sequence>
<evidence type="ECO:0000313" key="1">
    <source>
        <dbReference type="EMBL" id="KAJ0082945.1"/>
    </source>
</evidence>
<organism evidence="1 2">
    <name type="scientific">Pistacia atlantica</name>
    <dbReference type="NCBI Taxonomy" id="434234"/>
    <lineage>
        <taxon>Eukaryota</taxon>
        <taxon>Viridiplantae</taxon>
        <taxon>Streptophyta</taxon>
        <taxon>Embryophyta</taxon>
        <taxon>Tracheophyta</taxon>
        <taxon>Spermatophyta</taxon>
        <taxon>Magnoliopsida</taxon>
        <taxon>eudicotyledons</taxon>
        <taxon>Gunneridae</taxon>
        <taxon>Pentapetalae</taxon>
        <taxon>rosids</taxon>
        <taxon>malvids</taxon>
        <taxon>Sapindales</taxon>
        <taxon>Anacardiaceae</taxon>
        <taxon>Pistacia</taxon>
    </lineage>
</organism>
<comment type="caution">
    <text evidence="1">The sequence shown here is derived from an EMBL/GenBank/DDBJ whole genome shotgun (WGS) entry which is preliminary data.</text>
</comment>
<reference evidence="2" key="1">
    <citation type="journal article" date="2023" name="G3 (Bethesda)">
        <title>Genome assembly and association tests identify interacting loci associated with vigor, precocity, and sex in interspecific pistachio rootstocks.</title>
        <authorList>
            <person name="Palmer W."/>
            <person name="Jacygrad E."/>
            <person name="Sagayaradj S."/>
            <person name="Cavanaugh K."/>
            <person name="Han R."/>
            <person name="Bertier L."/>
            <person name="Beede B."/>
            <person name="Kafkas S."/>
            <person name="Golino D."/>
            <person name="Preece J."/>
            <person name="Michelmore R."/>
        </authorList>
    </citation>
    <scope>NUCLEOTIDE SEQUENCE [LARGE SCALE GENOMIC DNA]</scope>
</reference>
<protein>
    <submittedName>
        <fullName evidence="1">Uncharacterized protein</fullName>
    </submittedName>
</protein>
<name>A0ACC1A7K3_9ROSI</name>
<accession>A0ACC1A7K3</accession>
<proteinExistence type="predicted"/>